<protein>
    <submittedName>
        <fullName evidence="3">X-Pro dipeptidyl-peptidase-domain-containing protein</fullName>
    </submittedName>
</protein>
<dbReference type="Gene3D" id="1.10.3020.10">
    <property type="entry name" value="alpha-amino acid ester hydrolase ( Helical cap domain)"/>
    <property type="match status" value="1"/>
</dbReference>
<gene>
    <name evidence="3" type="ORF">B0T18DRAFT_407758</name>
</gene>
<dbReference type="SMART" id="SM00939">
    <property type="entry name" value="PepX_C"/>
    <property type="match status" value="1"/>
</dbReference>
<dbReference type="SUPFAM" id="SSF49785">
    <property type="entry name" value="Galactose-binding domain-like"/>
    <property type="match status" value="1"/>
</dbReference>
<dbReference type="Pfam" id="PF02129">
    <property type="entry name" value="Peptidase_S15"/>
    <property type="match status" value="1"/>
</dbReference>
<dbReference type="InterPro" id="IPR013736">
    <property type="entry name" value="Xaa-Pro_dipept_C"/>
</dbReference>
<feature type="domain" description="Xaa-Pro dipeptidyl-peptidase C-terminal" evidence="2">
    <location>
        <begin position="325"/>
        <end position="568"/>
    </location>
</feature>
<dbReference type="NCBIfam" id="TIGR00976">
    <property type="entry name" value="CocE_NonD"/>
    <property type="match status" value="1"/>
</dbReference>
<name>A0AA40K8M7_9PEZI</name>
<reference evidence="3" key="1">
    <citation type="submission" date="2023-06" db="EMBL/GenBank/DDBJ databases">
        <title>Genome-scale phylogeny and comparative genomics of the fungal order Sordariales.</title>
        <authorList>
            <consortium name="Lawrence Berkeley National Laboratory"/>
            <person name="Hensen N."/>
            <person name="Bonometti L."/>
            <person name="Westerberg I."/>
            <person name="Brannstrom I.O."/>
            <person name="Guillou S."/>
            <person name="Cros-Aarteil S."/>
            <person name="Calhoun S."/>
            <person name="Haridas S."/>
            <person name="Kuo A."/>
            <person name="Mondo S."/>
            <person name="Pangilinan J."/>
            <person name="Riley R."/>
            <person name="LaButti K."/>
            <person name="Andreopoulos B."/>
            <person name="Lipzen A."/>
            <person name="Chen C."/>
            <person name="Yanf M."/>
            <person name="Daum C."/>
            <person name="Ng V."/>
            <person name="Clum A."/>
            <person name="Steindorff A."/>
            <person name="Ohm R."/>
            <person name="Martin F."/>
            <person name="Silar P."/>
            <person name="Natvig D."/>
            <person name="Lalanne C."/>
            <person name="Gautier V."/>
            <person name="Ament-velasquez S.L."/>
            <person name="Kruys A."/>
            <person name="Hutchinson M.I."/>
            <person name="Powell A.J."/>
            <person name="Barry K."/>
            <person name="Miller A.N."/>
            <person name="Grigoriev I.V."/>
            <person name="Debuchy R."/>
            <person name="Gladieux P."/>
            <person name="Thoren M.H."/>
            <person name="Johannesson H."/>
        </authorList>
    </citation>
    <scope>NUCLEOTIDE SEQUENCE</scope>
    <source>
        <strain evidence="3">SMH3187-1</strain>
    </source>
</reference>
<evidence type="ECO:0000259" key="2">
    <source>
        <dbReference type="SMART" id="SM00939"/>
    </source>
</evidence>
<dbReference type="Gene3D" id="2.60.120.260">
    <property type="entry name" value="Galactose-binding domain-like"/>
    <property type="match status" value="1"/>
</dbReference>
<evidence type="ECO:0000313" key="3">
    <source>
        <dbReference type="EMBL" id="KAK0749880.1"/>
    </source>
</evidence>
<dbReference type="InterPro" id="IPR029058">
    <property type="entry name" value="AB_hydrolase_fold"/>
</dbReference>
<organism evidence="3 4">
    <name type="scientific">Schizothecium vesticola</name>
    <dbReference type="NCBI Taxonomy" id="314040"/>
    <lineage>
        <taxon>Eukaryota</taxon>
        <taxon>Fungi</taxon>
        <taxon>Dikarya</taxon>
        <taxon>Ascomycota</taxon>
        <taxon>Pezizomycotina</taxon>
        <taxon>Sordariomycetes</taxon>
        <taxon>Sordariomycetidae</taxon>
        <taxon>Sordariales</taxon>
        <taxon>Schizotheciaceae</taxon>
        <taxon>Schizothecium</taxon>
    </lineage>
</organism>
<keyword evidence="1" id="KW-0378">Hydrolase</keyword>
<dbReference type="InterPro" id="IPR008979">
    <property type="entry name" value="Galactose-bd-like_sf"/>
</dbReference>
<accession>A0AA40K8M7</accession>
<dbReference type="InterPro" id="IPR005674">
    <property type="entry name" value="CocE/Ser_esterase"/>
</dbReference>
<keyword evidence="4" id="KW-1185">Reference proteome</keyword>
<dbReference type="Gene3D" id="3.40.50.1820">
    <property type="entry name" value="alpha/beta hydrolase"/>
    <property type="match status" value="1"/>
</dbReference>
<dbReference type="Proteomes" id="UP001172155">
    <property type="component" value="Unassembled WGS sequence"/>
</dbReference>
<dbReference type="InterPro" id="IPR000383">
    <property type="entry name" value="Xaa-Pro-like_dom"/>
</dbReference>
<dbReference type="AlphaFoldDB" id="A0AA40K8M7"/>
<proteinExistence type="predicted"/>
<comment type="caution">
    <text evidence="3">The sequence shown here is derived from an EMBL/GenBank/DDBJ whole genome shotgun (WGS) entry which is preliminary data.</text>
</comment>
<sequence length="586" mass="64167">MSTPPTKRGLLATRFHQFVGKKAGLPPEKSQCTVSEVRIPVTDGDETFELVGDLYQPVFADRSEKSCGTILVHSPYGRGVEMAVQYAYVYAARGYHVLFVSCRGTFGSGGIWQPFRTEAHDGQVIVRWMRKQTWYTGSFATIGGSFLAYTQLALLSDPPEDMVAAVMEVSPHDVADFAWGTGAMQKDLVVWSEGVKNQHQPSAFDVLGPLHRMWGLLGAHGRLQPVFDSVPFLDAVKKHFGPRAPWVEDWITHNDPSDPYYEPMRHSRALDEAKIPILLTAGWHDVFGAQTLEQYRRLRAHNDNVRLVVGPWSHMQVEGTIIDTFSWVETHLAKRPIITPQQKQWETAAARIFITGLNEWRLLPLWPPADTKPTPFFLHPDHTLSPTPASPASQAAAPTPAFTFSPASPTPTIGGAFLGIGAGIRDDSALATRTDVLSFTAAPFASPLPISGTPCVILSHETDSPHADVFVRISEVDAKGRSRNVTEGFTRLDPKRGWKQGEAREVVMVLRACAHVFRVGTRMRVYVAGGSSRVWLRNTGTEGGVEARELKAVRHWVHVGAGEGTGKGDGGEGGSRVVVGVGEFGG</sequence>
<dbReference type="SUPFAM" id="SSF53474">
    <property type="entry name" value="alpha/beta-Hydrolases"/>
    <property type="match status" value="1"/>
</dbReference>
<dbReference type="EMBL" id="JAUKUD010000003">
    <property type="protein sequence ID" value="KAK0749880.1"/>
    <property type="molecule type" value="Genomic_DNA"/>
</dbReference>
<dbReference type="GO" id="GO:0008239">
    <property type="term" value="F:dipeptidyl-peptidase activity"/>
    <property type="evidence" value="ECO:0007669"/>
    <property type="project" value="InterPro"/>
</dbReference>
<evidence type="ECO:0000256" key="1">
    <source>
        <dbReference type="ARBA" id="ARBA00022801"/>
    </source>
</evidence>
<evidence type="ECO:0000313" key="4">
    <source>
        <dbReference type="Proteomes" id="UP001172155"/>
    </source>
</evidence>
<dbReference type="Pfam" id="PF08530">
    <property type="entry name" value="PepX_C"/>
    <property type="match status" value="1"/>
</dbReference>